<dbReference type="Pfam" id="PF00126">
    <property type="entry name" value="HTH_1"/>
    <property type="match status" value="1"/>
</dbReference>
<reference evidence="5 6" key="1">
    <citation type="submission" date="2019-06" db="EMBL/GenBank/DDBJ databases">
        <title>Draft genome of Aliikangiella marina GYP-15.</title>
        <authorList>
            <person name="Wang G."/>
        </authorList>
    </citation>
    <scope>NUCLEOTIDE SEQUENCE [LARGE SCALE GENOMIC DNA]</scope>
    <source>
        <strain evidence="5 6">GYP-15</strain>
    </source>
</reference>
<dbReference type="GO" id="GO:0003700">
    <property type="term" value="F:DNA-binding transcription factor activity"/>
    <property type="evidence" value="ECO:0007669"/>
    <property type="project" value="InterPro"/>
</dbReference>
<feature type="domain" description="HTH lysR-type" evidence="4">
    <location>
        <begin position="1"/>
        <end position="59"/>
    </location>
</feature>
<dbReference type="PANTHER" id="PTHR30126:SF6">
    <property type="entry name" value="HTH-TYPE TRANSCRIPTIONAL REGULATOR CYSB-RELATED"/>
    <property type="match status" value="1"/>
</dbReference>
<dbReference type="PRINTS" id="PR00039">
    <property type="entry name" value="HTHLYSR"/>
</dbReference>
<keyword evidence="3" id="KW-0804">Transcription</keyword>
<comment type="similarity">
    <text evidence="1">Belongs to the LysR transcriptional regulatory family.</text>
</comment>
<keyword evidence="2" id="KW-0805">Transcription regulation</keyword>
<protein>
    <submittedName>
        <fullName evidence="5">LysR family transcriptional regulator</fullName>
    </submittedName>
</protein>
<dbReference type="EMBL" id="VIKR01000006">
    <property type="protein sequence ID" value="TQV71367.1"/>
    <property type="molecule type" value="Genomic_DNA"/>
</dbReference>
<accession>A0A545T2B4</accession>
<evidence type="ECO:0000256" key="3">
    <source>
        <dbReference type="ARBA" id="ARBA00023163"/>
    </source>
</evidence>
<evidence type="ECO:0000256" key="1">
    <source>
        <dbReference type="ARBA" id="ARBA00009437"/>
    </source>
</evidence>
<evidence type="ECO:0000256" key="2">
    <source>
        <dbReference type="ARBA" id="ARBA00023015"/>
    </source>
</evidence>
<evidence type="ECO:0000313" key="5">
    <source>
        <dbReference type="EMBL" id="TQV71367.1"/>
    </source>
</evidence>
<sequence length="103" mass="11531">MKLQQLRFILAIAESGLNITQASERLYTSQPGVSKQLRLLEDELGIQIFARNGKNLIGITEEGRVVLEKAFSIMSQINEIKEFSNAVNPERRPLTIQKFSAAA</sequence>
<name>A0A545T2B4_9GAMM</name>
<dbReference type="PROSITE" id="PS50931">
    <property type="entry name" value="HTH_LYSR"/>
    <property type="match status" value="1"/>
</dbReference>
<dbReference type="GO" id="GO:0000976">
    <property type="term" value="F:transcription cis-regulatory region binding"/>
    <property type="evidence" value="ECO:0007669"/>
    <property type="project" value="TreeGrafter"/>
</dbReference>
<evidence type="ECO:0000259" key="4">
    <source>
        <dbReference type="PROSITE" id="PS50931"/>
    </source>
</evidence>
<dbReference type="PANTHER" id="PTHR30126">
    <property type="entry name" value="HTH-TYPE TRANSCRIPTIONAL REGULATOR"/>
    <property type="match status" value="1"/>
</dbReference>
<keyword evidence="6" id="KW-1185">Reference proteome</keyword>
<dbReference type="InterPro" id="IPR000847">
    <property type="entry name" value="LysR_HTH_N"/>
</dbReference>
<comment type="caution">
    <text evidence="5">The sequence shown here is derived from an EMBL/GenBank/DDBJ whole genome shotgun (WGS) entry which is preliminary data.</text>
</comment>
<dbReference type="RefSeq" id="WP_142943766.1">
    <property type="nucleotide sequence ID" value="NZ_VIKR01000006.1"/>
</dbReference>
<evidence type="ECO:0000313" key="6">
    <source>
        <dbReference type="Proteomes" id="UP000317839"/>
    </source>
</evidence>
<dbReference type="InterPro" id="IPR036390">
    <property type="entry name" value="WH_DNA-bd_sf"/>
</dbReference>
<dbReference type="GO" id="GO:0019344">
    <property type="term" value="P:cysteine biosynthetic process"/>
    <property type="evidence" value="ECO:0007669"/>
    <property type="project" value="TreeGrafter"/>
</dbReference>
<dbReference type="Proteomes" id="UP000317839">
    <property type="component" value="Unassembled WGS sequence"/>
</dbReference>
<organism evidence="5 6">
    <name type="scientific">Aliikangiella marina</name>
    <dbReference type="NCBI Taxonomy" id="1712262"/>
    <lineage>
        <taxon>Bacteria</taxon>
        <taxon>Pseudomonadati</taxon>
        <taxon>Pseudomonadota</taxon>
        <taxon>Gammaproteobacteria</taxon>
        <taxon>Oceanospirillales</taxon>
        <taxon>Pleioneaceae</taxon>
        <taxon>Aliikangiella</taxon>
    </lineage>
</organism>
<gene>
    <name evidence="5" type="ORF">FLL45_19620</name>
</gene>
<dbReference type="InterPro" id="IPR036388">
    <property type="entry name" value="WH-like_DNA-bd_sf"/>
</dbReference>
<dbReference type="SUPFAM" id="SSF46785">
    <property type="entry name" value="Winged helix' DNA-binding domain"/>
    <property type="match status" value="1"/>
</dbReference>
<proteinExistence type="inferred from homology"/>
<dbReference type="Gene3D" id="1.10.10.10">
    <property type="entry name" value="Winged helix-like DNA-binding domain superfamily/Winged helix DNA-binding domain"/>
    <property type="match status" value="1"/>
</dbReference>
<dbReference type="AlphaFoldDB" id="A0A545T2B4"/>
<dbReference type="OrthoDB" id="5526340at2"/>